<name>A0A7R8XEQ4_9CRUS</name>
<dbReference type="EMBL" id="CAJPEV010001873">
    <property type="protein sequence ID" value="CAG0894689.1"/>
    <property type="molecule type" value="Genomic_DNA"/>
</dbReference>
<accession>A0A7R8XEQ4</accession>
<dbReference type="EMBL" id="LR901390">
    <property type="protein sequence ID" value="CAD7248499.1"/>
    <property type="molecule type" value="Genomic_DNA"/>
</dbReference>
<reference evidence="1" key="1">
    <citation type="submission" date="2020-11" db="EMBL/GenBank/DDBJ databases">
        <authorList>
            <person name="Tran Van P."/>
        </authorList>
    </citation>
    <scope>NUCLEOTIDE SEQUENCE</scope>
</reference>
<proteinExistence type="predicted"/>
<dbReference type="Proteomes" id="UP000677054">
    <property type="component" value="Unassembled WGS sequence"/>
</dbReference>
<sequence length="150" mass="17195">MEEERKHRAKESSFSYYRQIECQWSAMNNQEIHQNLSPERNYLVDEEYAWRKILDGLRIHDCIFCPFSHGMLLFGHRHQQFANLPMTNGTDGAIVAPYTVGCQCIEISVVSGIPVHFDGMCHGTPSSAWSQLQNLPNMKEILLPLCAEPL</sequence>
<evidence type="ECO:0000313" key="2">
    <source>
        <dbReference type="Proteomes" id="UP000677054"/>
    </source>
</evidence>
<gene>
    <name evidence="1" type="ORF">DSTB1V02_LOCUS8311</name>
</gene>
<evidence type="ECO:0000313" key="1">
    <source>
        <dbReference type="EMBL" id="CAD7248499.1"/>
    </source>
</evidence>
<protein>
    <submittedName>
        <fullName evidence="1">Uncharacterized protein</fullName>
    </submittedName>
</protein>
<organism evidence="1">
    <name type="scientific">Darwinula stevensoni</name>
    <dbReference type="NCBI Taxonomy" id="69355"/>
    <lineage>
        <taxon>Eukaryota</taxon>
        <taxon>Metazoa</taxon>
        <taxon>Ecdysozoa</taxon>
        <taxon>Arthropoda</taxon>
        <taxon>Crustacea</taxon>
        <taxon>Oligostraca</taxon>
        <taxon>Ostracoda</taxon>
        <taxon>Podocopa</taxon>
        <taxon>Podocopida</taxon>
        <taxon>Darwinulocopina</taxon>
        <taxon>Darwinuloidea</taxon>
        <taxon>Darwinulidae</taxon>
        <taxon>Darwinula</taxon>
    </lineage>
</organism>
<dbReference type="AlphaFoldDB" id="A0A7R8XEQ4"/>
<keyword evidence="2" id="KW-1185">Reference proteome</keyword>